<proteinExistence type="predicted"/>
<feature type="signal peptide" evidence="2">
    <location>
        <begin position="1"/>
        <end position="18"/>
    </location>
</feature>
<feature type="chain" id="PRO_5023817448" evidence="2">
    <location>
        <begin position="19"/>
        <end position="134"/>
    </location>
</feature>
<name>A0A5J5EEG5_9PEZI</name>
<evidence type="ECO:0000313" key="4">
    <source>
        <dbReference type="Proteomes" id="UP000326924"/>
    </source>
</evidence>
<dbReference type="AlphaFoldDB" id="A0A5J5EEG5"/>
<keyword evidence="2" id="KW-0732">Signal</keyword>
<keyword evidence="4" id="KW-1185">Reference proteome</keyword>
<organism evidence="3 4">
    <name type="scientific">Sphaerosporella brunnea</name>
    <dbReference type="NCBI Taxonomy" id="1250544"/>
    <lineage>
        <taxon>Eukaryota</taxon>
        <taxon>Fungi</taxon>
        <taxon>Dikarya</taxon>
        <taxon>Ascomycota</taxon>
        <taxon>Pezizomycotina</taxon>
        <taxon>Pezizomycetes</taxon>
        <taxon>Pezizales</taxon>
        <taxon>Pyronemataceae</taxon>
        <taxon>Sphaerosporella</taxon>
    </lineage>
</organism>
<protein>
    <submittedName>
        <fullName evidence="3">Uncharacterized protein</fullName>
    </submittedName>
</protein>
<evidence type="ECO:0000313" key="3">
    <source>
        <dbReference type="EMBL" id="KAA8893356.1"/>
    </source>
</evidence>
<evidence type="ECO:0000256" key="2">
    <source>
        <dbReference type="SAM" id="SignalP"/>
    </source>
</evidence>
<evidence type="ECO:0000256" key="1">
    <source>
        <dbReference type="SAM" id="MobiDB-lite"/>
    </source>
</evidence>
<comment type="caution">
    <text evidence="3">The sequence shown here is derived from an EMBL/GenBank/DDBJ whole genome shotgun (WGS) entry which is preliminary data.</text>
</comment>
<sequence length="134" mass="14458">MRFHLMFVFLHPPRPVLSLSLQTVNGKGRVVNGYVELAEADAKRRKQDASAEGVRVEAVTILGHPDVEVPDLRRSSRQQAIAAKTKVVASEGERTTTANAEGGQGGRGGLGRGDAKRRGSDSNSGRRTVRGARW</sequence>
<feature type="compositionally biased region" description="Gly residues" evidence="1">
    <location>
        <begin position="102"/>
        <end position="112"/>
    </location>
</feature>
<dbReference type="EMBL" id="VXIS01000456">
    <property type="protein sequence ID" value="KAA8893356.1"/>
    <property type="molecule type" value="Genomic_DNA"/>
</dbReference>
<dbReference type="InParanoid" id="A0A5J5EEG5"/>
<accession>A0A5J5EEG5</accession>
<reference evidence="3 4" key="1">
    <citation type="submission" date="2019-09" db="EMBL/GenBank/DDBJ databases">
        <title>Draft genome of the ectomycorrhizal ascomycete Sphaerosporella brunnea.</title>
        <authorList>
            <consortium name="DOE Joint Genome Institute"/>
            <person name="Benucci G.M."/>
            <person name="Marozzi G."/>
            <person name="Antonielli L."/>
            <person name="Sanchez S."/>
            <person name="Marco P."/>
            <person name="Wang X."/>
            <person name="Falini L.B."/>
            <person name="Barry K."/>
            <person name="Haridas S."/>
            <person name="Lipzen A."/>
            <person name="Labutti K."/>
            <person name="Grigoriev I.V."/>
            <person name="Murat C."/>
            <person name="Martin F."/>
            <person name="Albertini E."/>
            <person name="Donnini D."/>
            <person name="Bonito G."/>
        </authorList>
    </citation>
    <scope>NUCLEOTIDE SEQUENCE [LARGE SCALE GENOMIC DNA]</scope>
    <source>
        <strain evidence="3 4">Sb_GMNB300</strain>
    </source>
</reference>
<dbReference type="Proteomes" id="UP000326924">
    <property type="component" value="Unassembled WGS sequence"/>
</dbReference>
<gene>
    <name evidence="3" type="ORF">FN846DRAFT_896046</name>
</gene>
<feature type="region of interest" description="Disordered" evidence="1">
    <location>
        <begin position="72"/>
        <end position="134"/>
    </location>
</feature>